<dbReference type="RefSeq" id="WP_024689329.1">
    <property type="nucleotide sequence ID" value="NZ_CP159362.1"/>
</dbReference>
<gene>
    <name evidence="1" type="ORF">N011_20880</name>
</gene>
<proteinExistence type="predicted"/>
<dbReference type="InterPro" id="IPR010780">
    <property type="entry name" value="DUF1375"/>
</dbReference>
<name>A0AAU8LDX2_PSESX</name>
<sequence length="106" mass="11437">MRLLITGCAVALLSGCGTVKTLSDAPGAADDLARWQSNCNTIPRAYSGAAYQFCNLDSPQRSGPHWSAPTIGLDLIVSGIADTVVLPYTGYQQYQKGDIKVRRKQY</sequence>
<protein>
    <submittedName>
        <fullName evidence="1">YceK/YidQ family lipoprotein</fullName>
    </submittedName>
</protein>
<dbReference type="EMBL" id="CP159362">
    <property type="protein sequence ID" value="XCN66918.1"/>
    <property type="molecule type" value="Genomic_DNA"/>
</dbReference>
<accession>A0AAU8LDX2</accession>
<dbReference type="Pfam" id="PF07119">
    <property type="entry name" value="DUF1375"/>
    <property type="match status" value="1"/>
</dbReference>
<reference evidence="1" key="2">
    <citation type="submission" date="2024-07" db="EMBL/GenBank/DDBJ databases">
        <title>A complete genome sequence for Pseudomonas syringae CC1417.</title>
        <authorList>
            <person name="Baltrus D.A."/>
        </authorList>
    </citation>
    <scope>NUCLEOTIDE SEQUENCE</scope>
    <source>
        <strain evidence="1">CC1417</strain>
    </source>
</reference>
<keyword evidence="1" id="KW-0449">Lipoprotein</keyword>
<dbReference type="PROSITE" id="PS51257">
    <property type="entry name" value="PROKAR_LIPOPROTEIN"/>
    <property type="match status" value="1"/>
</dbReference>
<organism evidence="1">
    <name type="scientific">Pseudomonas syringae CC1417</name>
    <dbReference type="NCBI Taxonomy" id="1357272"/>
    <lineage>
        <taxon>Bacteria</taxon>
        <taxon>Pseudomonadati</taxon>
        <taxon>Pseudomonadota</taxon>
        <taxon>Gammaproteobacteria</taxon>
        <taxon>Pseudomonadales</taxon>
        <taxon>Pseudomonadaceae</taxon>
        <taxon>Pseudomonas</taxon>
        <taxon>Pseudomonas syringae</taxon>
    </lineage>
</organism>
<dbReference type="AlphaFoldDB" id="A0AAU8LDX2"/>
<evidence type="ECO:0000313" key="1">
    <source>
        <dbReference type="EMBL" id="XCN66918.1"/>
    </source>
</evidence>
<reference evidence="1" key="1">
    <citation type="journal article" date="2014" name="Genome Announc.">
        <title>Draft Genome Sequences of a Phylogenetically Diverse Suite of Pseudomonas syringae Strains from Multiple Source Populations.</title>
        <authorList>
            <person name="Baltrus D.A."/>
            <person name="Yourstone S."/>
            <person name="Lind A."/>
            <person name="Guilbaud C."/>
            <person name="Sands D.C."/>
            <person name="Jones C.D."/>
            <person name="Morris C.E."/>
            <person name="Dangl J.L."/>
        </authorList>
    </citation>
    <scope>NUCLEOTIDE SEQUENCE</scope>
    <source>
        <strain evidence="1">CC1417</strain>
    </source>
</reference>